<gene>
    <name evidence="1" type="ORF">GGR21_001318</name>
</gene>
<organism evidence="1 2">
    <name type="scientific">Dysgonomonas hofstadii</name>
    <dbReference type="NCBI Taxonomy" id="637886"/>
    <lineage>
        <taxon>Bacteria</taxon>
        <taxon>Pseudomonadati</taxon>
        <taxon>Bacteroidota</taxon>
        <taxon>Bacteroidia</taxon>
        <taxon>Bacteroidales</taxon>
        <taxon>Dysgonomonadaceae</taxon>
        <taxon>Dysgonomonas</taxon>
    </lineage>
</organism>
<dbReference type="Proteomes" id="UP000555103">
    <property type="component" value="Unassembled WGS sequence"/>
</dbReference>
<comment type="caution">
    <text evidence="1">The sequence shown here is derived from an EMBL/GenBank/DDBJ whole genome shotgun (WGS) entry which is preliminary data.</text>
</comment>
<evidence type="ECO:0000313" key="1">
    <source>
        <dbReference type="EMBL" id="MBB4035425.1"/>
    </source>
</evidence>
<reference evidence="1 2" key="1">
    <citation type="submission" date="2020-08" db="EMBL/GenBank/DDBJ databases">
        <title>Genomic Encyclopedia of Type Strains, Phase IV (KMG-IV): sequencing the most valuable type-strain genomes for metagenomic binning, comparative biology and taxonomic classification.</title>
        <authorList>
            <person name="Goeker M."/>
        </authorList>
    </citation>
    <scope>NUCLEOTIDE SEQUENCE [LARGE SCALE GENOMIC DNA]</scope>
    <source>
        <strain evidence="1 2">DSM 104969</strain>
    </source>
</reference>
<name>A0A840CR71_9BACT</name>
<protein>
    <submittedName>
        <fullName evidence="1">Uncharacterized protein</fullName>
    </submittedName>
</protein>
<dbReference type="EMBL" id="JACIEP010000004">
    <property type="protein sequence ID" value="MBB4035425.1"/>
    <property type="molecule type" value="Genomic_DNA"/>
</dbReference>
<accession>A0A840CR71</accession>
<proteinExistence type="predicted"/>
<dbReference type="AlphaFoldDB" id="A0A840CR71"/>
<sequence>MPNIWEESFGTVEELIILIEKANSFEGIAKLLYGEI</sequence>
<evidence type="ECO:0000313" key="2">
    <source>
        <dbReference type="Proteomes" id="UP000555103"/>
    </source>
</evidence>
<keyword evidence="2" id="KW-1185">Reference proteome</keyword>